<feature type="compositionally biased region" description="Low complexity" evidence="1">
    <location>
        <begin position="173"/>
        <end position="184"/>
    </location>
</feature>
<organism evidence="2 3">
    <name type="scientific">Mortierella polycephala</name>
    <dbReference type="NCBI Taxonomy" id="41804"/>
    <lineage>
        <taxon>Eukaryota</taxon>
        <taxon>Fungi</taxon>
        <taxon>Fungi incertae sedis</taxon>
        <taxon>Mucoromycota</taxon>
        <taxon>Mortierellomycotina</taxon>
        <taxon>Mortierellomycetes</taxon>
        <taxon>Mortierellales</taxon>
        <taxon>Mortierellaceae</taxon>
        <taxon>Mortierella</taxon>
    </lineage>
</organism>
<feature type="region of interest" description="Disordered" evidence="1">
    <location>
        <begin position="172"/>
        <end position="209"/>
    </location>
</feature>
<dbReference type="OrthoDB" id="2407601at2759"/>
<evidence type="ECO:0000256" key="1">
    <source>
        <dbReference type="SAM" id="MobiDB-lite"/>
    </source>
</evidence>
<reference evidence="2" key="1">
    <citation type="journal article" date="2020" name="Fungal Divers.">
        <title>Resolving the Mortierellaceae phylogeny through synthesis of multi-gene phylogenetics and phylogenomics.</title>
        <authorList>
            <person name="Vandepol N."/>
            <person name="Liber J."/>
            <person name="Desiro A."/>
            <person name="Na H."/>
            <person name="Kennedy M."/>
            <person name="Barry K."/>
            <person name="Grigoriev I.V."/>
            <person name="Miller A.N."/>
            <person name="O'Donnell K."/>
            <person name="Stajich J.E."/>
            <person name="Bonito G."/>
        </authorList>
    </citation>
    <scope>NUCLEOTIDE SEQUENCE</scope>
    <source>
        <strain evidence="2">KOD948</strain>
    </source>
</reference>
<dbReference type="EMBL" id="JAAAJA010000426">
    <property type="protein sequence ID" value="KAG0253986.1"/>
    <property type="molecule type" value="Genomic_DNA"/>
</dbReference>
<proteinExistence type="predicted"/>
<dbReference type="Proteomes" id="UP000726737">
    <property type="component" value="Unassembled WGS sequence"/>
</dbReference>
<keyword evidence="3" id="KW-1185">Reference proteome</keyword>
<evidence type="ECO:0000313" key="3">
    <source>
        <dbReference type="Proteomes" id="UP000726737"/>
    </source>
</evidence>
<feature type="region of interest" description="Disordered" evidence="1">
    <location>
        <begin position="248"/>
        <end position="279"/>
    </location>
</feature>
<accession>A0A9P6PTV0</accession>
<sequence>MSDLTAAELELEALLESRLEIITARLQTLSQNSQHLHSETSTLWNTVQGKFKRLYIIEDNLLRLQGKPGLSNLYIENGSQPRRNLGIGNSEIEEIKMGVKTLRRKFQAAGAVVTTVGWWRHLKEKANEVNTTVIAIAPSDESPTQSQDVAAIPNPNKNPIAKLSIDTVLANHPSSPVSATSPTSIKKAGARSPALLSPKSVLSPTSASTKKRNTLALQQIFTSPTVTTEKPLHEHYVTTPINQRAHPSLGLFSPPMSPHGDGQSASAGNTLMHGLSMRS</sequence>
<dbReference type="AlphaFoldDB" id="A0A9P6PTV0"/>
<evidence type="ECO:0000313" key="2">
    <source>
        <dbReference type="EMBL" id="KAG0253986.1"/>
    </source>
</evidence>
<comment type="caution">
    <text evidence="2">The sequence shown here is derived from an EMBL/GenBank/DDBJ whole genome shotgun (WGS) entry which is preliminary data.</text>
</comment>
<protein>
    <submittedName>
        <fullName evidence="2">Uncharacterized protein</fullName>
    </submittedName>
</protein>
<gene>
    <name evidence="2" type="ORF">BG011_006032</name>
</gene>
<name>A0A9P6PTV0_9FUNG</name>